<feature type="compositionally biased region" description="Polar residues" evidence="1">
    <location>
        <begin position="200"/>
        <end position="219"/>
    </location>
</feature>
<feature type="region of interest" description="Disordered" evidence="1">
    <location>
        <begin position="1"/>
        <end position="29"/>
    </location>
</feature>
<feature type="compositionally biased region" description="Low complexity" evidence="1">
    <location>
        <begin position="17"/>
        <end position="27"/>
    </location>
</feature>
<comment type="caution">
    <text evidence="2">The sequence shown here is derived from an EMBL/GenBank/DDBJ whole genome shotgun (WGS) entry which is preliminary data.</text>
</comment>
<organism evidence="2 3">
    <name type="scientific">Fistulifera solaris</name>
    <name type="common">Oleaginous diatom</name>
    <dbReference type="NCBI Taxonomy" id="1519565"/>
    <lineage>
        <taxon>Eukaryota</taxon>
        <taxon>Sar</taxon>
        <taxon>Stramenopiles</taxon>
        <taxon>Ochrophyta</taxon>
        <taxon>Bacillariophyta</taxon>
        <taxon>Bacillariophyceae</taxon>
        <taxon>Bacillariophycidae</taxon>
        <taxon>Naviculales</taxon>
        <taxon>Naviculaceae</taxon>
        <taxon>Fistulifera</taxon>
    </lineage>
</organism>
<accession>A0A1Z5JPS0</accession>
<dbReference type="Proteomes" id="UP000198406">
    <property type="component" value="Unassembled WGS sequence"/>
</dbReference>
<evidence type="ECO:0000313" key="2">
    <source>
        <dbReference type="EMBL" id="GAX16020.1"/>
    </source>
</evidence>
<keyword evidence="3" id="KW-1185">Reference proteome</keyword>
<protein>
    <submittedName>
        <fullName evidence="2">Uncharacterized protein</fullName>
    </submittedName>
</protein>
<dbReference type="InParanoid" id="A0A1Z5JPS0"/>
<name>A0A1Z5JPS0_FISSO</name>
<evidence type="ECO:0000256" key="1">
    <source>
        <dbReference type="SAM" id="MobiDB-lite"/>
    </source>
</evidence>
<reference evidence="2 3" key="1">
    <citation type="journal article" date="2015" name="Plant Cell">
        <title>Oil accumulation by the oleaginous diatom Fistulifera solaris as revealed by the genome and transcriptome.</title>
        <authorList>
            <person name="Tanaka T."/>
            <person name="Maeda Y."/>
            <person name="Veluchamy A."/>
            <person name="Tanaka M."/>
            <person name="Abida H."/>
            <person name="Marechal E."/>
            <person name="Bowler C."/>
            <person name="Muto M."/>
            <person name="Sunaga Y."/>
            <person name="Tanaka M."/>
            <person name="Yoshino T."/>
            <person name="Taniguchi T."/>
            <person name="Fukuda Y."/>
            <person name="Nemoto M."/>
            <person name="Matsumoto M."/>
            <person name="Wong P.S."/>
            <person name="Aburatani S."/>
            <person name="Fujibuchi W."/>
        </authorList>
    </citation>
    <scope>NUCLEOTIDE SEQUENCE [LARGE SCALE GENOMIC DNA]</scope>
    <source>
        <strain evidence="2 3">JPCC DA0580</strain>
    </source>
</reference>
<feature type="compositionally biased region" description="Polar residues" evidence="1">
    <location>
        <begin position="1"/>
        <end position="10"/>
    </location>
</feature>
<gene>
    <name evidence="2" type="ORF">FisN_22Hh123</name>
</gene>
<dbReference type="EMBL" id="BDSP01000100">
    <property type="protein sequence ID" value="GAX16020.1"/>
    <property type="molecule type" value="Genomic_DNA"/>
</dbReference>
<proteinExistence type="predicted"/>
<evidence type="ECO:0000313" key="3">
    <source>
        <dbReference type="Proteomes" id="UP000198406"/>
    </source>
</evidence>
<sequence>MAVVEESSSYKAELADHSTSSHCSSSSIVKETKNLALNDTLTTKINPAKKLTAAFPKIQNEPDDEDDEDFDESNHNFLYNQLLNPAKAGHLHAPPQCMRGALERKSSSRSLQDLSGRSLDFDDDKSWHTHSSVHSRNDLEDEKSWQKLDSVHSRSSVARSACFDHSGELDDSNSSNDSETSFASFDSEGEEAELSAQKAAFTNLSDESTPRTVLLTTQRMRNTGSSLSFIDEKSSLE</sequence>
<dbReference type="AlphaFoldDB" id="A0A1Z5JPS0"/>
<feature type="region of interest" description="Disordered" evidence="1">
    <location>
        <begin position="101"/>
        <end position="141"/>
    </location>
</feature>
<feature type="region of interest" description="Disordered" evidence="1">
    <location>
        <begin position="166"/>
        <end position="219"/>
    </location>
</feature>